<dbReference type="RefSeq" id="WP_196414827.1">
    <property type="nucleotide sequence ID" value="NZ_JADQTO010000007.1"/>
</dbReference>
<dbReference type="Proteomes" id="UP000598146">
    <property type="component" value="Unassembled WGS sequence"/>
</dbReference>
<evidence type="ECO:0000313" key="1">
    <source>
        <dbReference type="EMBL" id="MBG0563016.1"/>
    </source>
</evidence>
<dbReference type="AlphaFoldDB" id="A0A931C8S2"/>
<dbReference type="EMBL" id="JADQTO010000007">
    <property type="protein sequence ID" value="MBG0563016.1"/>
    <property type="molecule type" value="Genomic_DNA"/>
</dbReference>
<protein>
    <submittedName>
        <fullName evidence="1">Uncharacterized protein</fullName>
    </submittedName>
</protein>
<proteinExistence type="predicted"/>
<organism evidence="1 2">
    <name type="scientific">Actinoplanes aureus</name>
    <dbReference type="NCBI Taxonomy" id="2792083"/>
    <lineage>
        <taxon>Bacteria</taxon>
        <taxon>Bacillati</taxon>
        <taxon>Actinomycetota</taxon>
        <taxon>Actinomycetes</taxon>
        <taxon>Micromonosporales</taxon>
        <taxon>Micromonosporaceae</taxon>
        <taxon>Actinoplanes</taxon>
    </lineage>
</organism>
<dbReference type="InterPro" id="IPR022536">
    <property type="entry name" value="EspC"/>
</dbReference>
<dbReference type="GO" id="GO:0009306">
    <property type="term" value="P:protein secretion"/>
    <property type="evidence" value="ECO:0007669"/>
    <property type="project" value="InterPro"/>
</dbReference>
<accession>A0A931C8S2</accession>
<sequence>MTQPLHLDPDGLREHARMVDDAAAMCDEAAAGARYIADNGQVYGEFCSDLLFGFMTLIEDHAFREIRGGRDALLNLADLVRTLADNVSLTDDLAARQIREG</sequence>
<reference evidence="1" key="1">
    <citation type="submission" date="2020-11" db="EMBL/GenBank/DDBJ databases">
        <title>Isolation and identification of active actinomycetes.</title>
        <authorList>
            <person name="Sun X."/>
        </authorList>
    </citation>
    <scope>NUCLEOTIDE SEQUENCE</scope>
    <source>
        <strain evidence="1">NEAU-A11</strain>
    </source>
</reference>
<name>A0A931C8S2_9ACTN</name>
<keyword evidence="2" id="KW-1185">Reference proteome</keyword>
<gene>
    <name evidence="1" type="ORF">I4J89_16295</name>
</gene>
<dbReference type="Pfam" id="PF10824">
    <property type="entry name" value="T7SS_ESX_EspC"/>
    <property type="match status" value="1"/>
</dbReference>
<comment type="caution">
    <text evidence="1">The sequence shown here is derived from an EMBL/GenBank/DDBJ whole genome shotgun (WGS) entry which is preliminary data.</text>
</comment>
<evidence type="ECO:0000313" key="2">
    <source>
        <dbReference type="Proteomes" id="UP000598146"/>
    </source>
</evidence>